<keyword evidence="1" id="KW-0812">Transmembrane</keyword>
<sequence>MPYSPGTICCVRVTITICFIVSLVGISLGTSFYANPSLMALSIVSAVSILMAGFWYETQFSSNTSLQTTSGEPVVVIPISELSRLQNQAALQSERQRREAEIIANVQKDVEDLERLGRT</sequence>
<dbReference type="EMBL" id="MCFF01000053">
    <property type="protein sequence ID" value="ORZ05011.1"/>
    <property type="molecule type" value="Genomic_DNA"/>
</dbReference>
<keyword evidence="1" id="KW-1133">Transmembrane helix</keyword>
<protein>
    <submittedName>
        <fullName evidence="2">Uncharacterized protein</fullName>
    </submittedName>
</protein>
<proteinExistence type="predicted"/>
<accession>A0A1Y2GB81</accession>
<evidence type="ECO:0000313" key="2">
    <source>
        <dbReference type="EMBL" id="ORZ05011.1"/>
    </source>
</evidence>
<dbReference type="InParanoid" id="A0A1Y2GB81"/>
<dbReference type="AlphaFoldDB" id="A0A1Y2GB81"/>
<comment type="caution">
    <text evidence="2">The sequence shown here is derived from an EMBL/GenBank/DDBJ whole genome shotgun (WGS) entry which is preliminary data.</text>
</comment>
<feature type="transmembrane region" description="Helical" evidence="1">
    <location>
        <begin position="38"/>
        <end position="56"/>
    </location>
</feature>
<feature type="transmembrane region" description="Helical" evidence="1">
    <location>
        <begin position="12"/>
        <end position="32"/>
    </location>
</feature>
<dbReference type="Proteomes" id="UP000193648">
    <property type="component" value="Unassembled WGS sequence"/>
</dbReference>
<organism evidence="2 3">
    <name type="scientific">Lobosporangium transversale</name>
    <dbReference type="NCBI Taxonomy" id="64571"/>
    <lineage>
        <taxon>Eukaryota</taxon>
        <taxon>Fungi</taxon>
        <taxon>Fungi incertae sedis</taxon>
        <taxon>Mucoromycota</taxon>
        <taxon>Mortierellomycotina</taxon>
        <taxon>Mortierellomycetes</taxon>
        <taxon>Mortierellales</taxon>
        <taxon>Mortierellaceae</taxon>
        <taxon>Lobosporangium</taxon>
    </lineage>
</organism>
<keyword evidence="3" id="KW-1185">Reference proteome</keyword>
<evidence type="ECO:0000313" key="3">
    <source>
        <dbReference type="Proteomes" id="UP000193648"/>
    </source>
</evidence>
<reference evidence="2 3" key="1">
    <citation type="submission" date="2016-07" db="EMBL/GenBank/DDBJ databases">
        <title>Pervasive Adenine N6-methylation of Active Genes in Fungi.</title>
        <authorList>
            <consortium name="DOE Joint Genome Institute"/>
            <person name="Mondo S.J."/>
            <person name="Dannebaum R.O."/>
            <person name="Kuo R.C."/>
            <person name="Labutti K."/>
            <person name="Haridas S."/>
            <person name="Kuo A."/>
            <person name="Salamov A."/>
            <person name="Ahrendt S.R."/>
            <person name="Lipzen A."/>
            <person name="Sullivan W."/>
            <person name="Andreopoulos W.B."/>
            <person name="Clum A."/>
            <person name="Lindquist E."/>
            <person name="Daum C."/>
            <person name="Ramamoorthy G.K."/>
            <person name="Gryganskyi A."/>
            <person name="Culley D."/>
            <person name="Magnuson J.K."/>
            <person name="James T.Y."/>
            <person name="O'Malley M.A."/>
            <person name="Stajich J.E."/>
            <person name="Spatafora J.W."/>
            <person name="Visel A."/>
            <person name="Grigoriev I.V."/>
        </authorList>
    </citation>
    <scope>NUCLEOTIDE SEQUENCE [LARGE SCALE GENOMIC DNA]</scope>
    <source>
        <strain evidence="2 3">NRRL 3116</strain>
    </source>
</reference>
<evidence type="ECO:0000256" key="1">
    <source>
        <dbReference type="SAM" id="Phobius"/>
    </source>
</evidence>
<gene>
    <name evidence="2" type="ORF">BCR41DRAFT_362211</name>
</gene>
<name>A0A1Y2GB81_9FUNG</name>
<dbReference type="RefSeq" id="XP_021876875.1">
    <property type="nucleotide sequence ID" value="XM_022025686.1"/>
</dbReference>
<dbReference type="GeneID" id="33567529"/>
<keyword evidence="1" id="KW-0472">Membrane</keyword>